<evidence type="ECO:0000256" key="1">
    <source>
        <dbReference type="ARBA" id="ARBA00006987"/>
    </source>
</evidence>
<dbReference type="InterPro" id="IPR005064">
    <property type="entry name" value="BUG"/>
</dbReference>
<comment type="similarity">
    <text evidence="1">Belongs to the UPF0065 (bug) family.</text>
</comment>
<dbReference type="RefSeq" id="WP_211871883.1">
    <property type="nucleotide sequence ID" value="NZ_JAAEDI010000042.1"/>
</dbReference>
<dbReference type="EMBL" id="JAAEDI010000042">
    <property type="protein sequence ID" value="MBR0653178.1"/>
    <property type="molecule type" value="Genomic_DNA"/>
</dbReference>
<dbReference type="Gene3D" id="3.40.190.10">
    <property type="entry name" value="Periplasmic binding protein-like II"/>
    <property type="match status" value="1"/>
</dbReference>
<dbReference type="Gene3D" id="3.40.190.150">
    <property type="entry name" value="Bordetella uptake gene, domain 1"/>
    <property type="match status" value="1"/>
</dbReference>
<dbReference type="Proteomes" id="UP000698752">
    <property type="component" value="Unassembled WGS sequence"/>
</dbReference>
<organism evidence="3 4">
    <name type="scientific">Neoroseomonas terrae</name>
    <dbReference type="NCBI Taxonomy" id="424799"/>
    <lineage>
        <taxon>Bacteria</taxon>
        <taxon>Pseudomonadati</taxon>
        <taxon>Pseudomonadota</taxon>
        <taxon>Alphaproteobacteria</taxon>
        <taxon>Acetobacterales</taxon>
        <taxon>Acetobacteraceae</taxon>
        <taxon>Neoroseomonas</taxon>
    </lineage>
</organism>
<accession>A0ABS5EQ57</accession>
<keyword evidence="4" id="KW-1185">Reference proteome</keyword>
<dbReference type="PANTHER" id="PTHR42928:SF5">
    <property type="entry name" value="BLR1237 PROTEIN"/>
    <property type="match status" value="1"/>
</dbReference>
<reference evidence="4" key="1">
    <citation type="journal article" date="2021" name="Syst. Appl. Microbiol.">
        <title>Roseomonas hellenica sp. nov., isolated from roots of wild-growing Alkanna tinctoria.</title>
        <authorList>
            <person name="Rat A."/>
            <person name="Naranjo H.D."/>
            <person name="Lebbe L."/>
            <person name="Cnockaert M."/>
            <person name="Krigas N."/>
            <person name="Grigoriadou K."/>
            <person name="Maloupa E."/>
            <person name="Willems A."/>
        </authorList>
    </citation>
    <scope>NUCLEOTIDE SEQUENCE [LARGE SCALE GENOMIC DNA]</scope>
    <source>
        <strain evidence="4">LMG 31159</strain>
    </source>
</reference>
<dbReference type="SUPFAM" id="SSF53850">
    <property type="entry name" value="Periplasmic binding protein-like II"/>
    <property type="match status" value="1"/>
</dbReference>
<dbReference type="PIRSF" id="PIRSF017082">
    <property type="entry name" value="YflP"/>
    <property type="match status" value="1"/>
</dbReference>
<name>A0ABS5EQ57_9PROT</name>
<comment type="caution">
    <text evidence="3">The sequence shown here is derived from an EMBL/GenBank/DDBJ whole genome shotgun (WGS) entry which is preliminary data.</text>
</comment>
<proteinExistence type="inferred from homology"/>
<sequence length="323" mass="34445">MTASLSRRQLAFTAGAAAWPVAASAQAYPNGPIRMIVPYVAGGNSDVVARRIAAKLGERLGVPVVVENRTGAGGAIGTETVVRAAPDGQTLLFHSAAVAIEPSMRNDLSYNVREDLVPITQIAETPFAFLVNNTVPARTIPEFIVYAKANPGKLNFGTPGAASSVHLSIEWFCKVAGIEMVHVPYRGAAPTLLALTANEIQLVLDAVSTAKPHATSGMSRALAVASAQRSTAWPELPTVKETGVDYSISIWHGFFAPARTSPTIAARLNTEIRGVMEDAEMKRWSEQLGLQVTTSPDPAAFRAFFLNEINRWAEIVRQTGVQG</sequence>
<evidence type="ECO:0000256" key="2">
    <source>
        <dbReference type="SAM" id="SignalP"/>
    </source>
</evidence>
<dbReference type="CDD" id="cd13578">
    <property type="entry name" value="PBP2_Bug27"/>
    <property type="match status" value="1"/>
</dbReference>
<evidence type="ECO:0000313" key="4">
    <source>
        <dbReference type="Proteomes" id="UP000698752"/>
    </source>
</evidence>
<dbReference type="Pfam" id="PF03401">
    <property type="entry name" value="TctC"/>
    <property type="match status" value="1"/>
</dbReference>
<dbReference type="PANTHER" id="PTHR42928">
    <property type="entry name" value="TRICARBOXYLATE-BINDING PROTEIN"/>
    <property type="match status" value="1"/>
</dbReference>
<feature type="chain" id="PRO_5046703710" evidence="2">
    <location>
        <begin position="28"/>
        <end position="323"/>
    </location>
</feature>
<dbReference type="InterPro" id="IPR042100">
    <property type="entry name" value="Bug_dom1"/>
</dbReference>
<keyword evidence="2" id="KW-0732">Signal</keyword>
<evidence type="ECO:0000313" key="3">
    <source>
        <dbReference type="EMBL" id="MBR0653178.1"/>
    </source>
</evidence>
<protein>
    <submittedName>
        <fullName evidence="3">Tripartite tricarboxylate transporter substrate binding protein</fullName>
    </submittedName>
</protein>
<gene>
    <name evidence="3" type="ORF">GXW78_26215</name>
</gene>
<feature type="signal peptide" evidence="2">
    <location>
        <begin position="1"/>
        <end position="27"/>
    </location>
</feature>